<feature type="domain" description="SANT" evidence="6">
    <location>
        <begin position="1"/>
        <end position="56"/>
    </location>
</feature>
<keyword evidence="2" id="KW-0805">Transcription regulation</keyword>
<dbReference type="InterPro" id="IPR009057">
    <property type="entry name" value="Homeodomain-like_sf"/>
</dbReference>
<feature type="region of interest" description="Disordered" evidence="5">
    <location>
        <begin position="66"/>
        <end position="97"/>
    </location>
</feature>
<dbReference type="PANTHER" id="PTHR43952:SF61">
    <property type="entry name" value="OS12G0522516 PROTEIN"/>
    <property type="match status" value="1"/>
</dbReference>
<comment type="subcellular location">
    <subcellularLocation>
        <location evidence="1">Nucleus</location>
    </subcellularLocation>
</comment>
<sequence length="97" mass="11046">MSSSWTAKQNKLFERALATYDKDTPDFYQNVARAVGDGKSVEEVKRHHEELLKDLQRIEYEGARQGSHYSISGASSSNGNSWGSANDDHRRRYLNPQ</sequence>
<evidence type="ECO:0000313" key="7">
    <source>
        <dbReference type="EMBL" id="BAK07216.1"/>
    </source>
</evidence>
<dbReference type="FunFam" id="1.10.10.60:FF:000154">
    <property type="entry name" value="Transcription factor SRM1"/>
    <property type="match status" value="1"/>
</dbReference>
<dbReference type="GO" id="GO:0003700">
    <property type="term" value="F:DNA-binding transcription factor activity"/>
    <property type="evidence" value="ECO:0007669"/>
    <property type="project" value="InterPro"/>
</dbReference>
<organism evidence="7">
    <name type="scientific">Hordeum vulgare subsp. vulgare</name>
    <name type="common">Domesticated barley</name>
    <dbReference type="NCBI Taxonomy" id="112509"/>
    <lineage>
        <taxon>Eukaryota</taxon>
        <taxon>Viridiplantae</taxon>
        <taxon>Streptophyta</taxon>
        <taxon>Embryophyta</taxon>
        <taxon>Tracheophyta</taxon>
        <taxon>Spermatophyta</taxon>
        <taxon>Magnoliopsida</taxon>
        <taxon>Liliopsida</taxon>
        <taxon>Poales</taxon>
        <taxon>Poaceae</taxon>
        <taxon>BOP clade</taxon>
        <taxon>Pooideae</taxon>
        <taxon>Triticodae</taxon>
        <taxon>Triticeae</taxon>
        <taxon>Hordeinae</taxon>
        <taxon>Hordeum</taxon>
    </lineage>
</organism>
<dbReference type="EMBL" id="AK376021">
    <property type="protein sequence ID" value="BAK07216.1"/>
    <property type="molecule type" value="mRNA"/>
</dbReference>
<dbReference type="InterPro" id="IPR017884">
    <property type="entry name" value="SANT_dom"/>
</dbReference>
<dbReference type="SUPFAM" id="SSF46689">
    <property type="entry name" value="Homeodomain-like"/>
    <property type="match status" value="1"/>
</dbReference>
<dbReference type="AlphaFoldDB" id="F2EIP4"/>
<dbReference type="PANTHER" id="PTHR43952">
    <property type="entry name" value="MYB FAMILY TRANSCRIPTION FACTOR-RELATED"/>
    <property type="match status" value="1"/>
</dbReference>
<proteinExistence type="evidence at transcript level"/>
<dbReference type="InterPro" id="IPR001005">
    <property type="entry name" value="SANT/Myb"/>
</dbReference>
<evidence type="ECO:0000256" key="4">
    <source>
        <dbReference type="ARBA" id="ARBA00023242"/>
    </source>
</evidence>
<evidence type="ECO:0000256" key="1">
    <source>
        <dbReference type="ARBA" id="ARBA00004123"/>
    </source>
</evidence>
<evidence type="ECO:0000256" key="3">
    <source>
        <dbReference type="ARBA" id="ARBA00023163"/>
    </source>
</evidence>
<evidence type="ECO:0000256" key="5">
    <source>
        <dbReference type="SAM" id="MobiDB-lite"/>
    </source>
</evidence>
<dbReference type="Gene3D" id="1.10.10.60">
    <property type="entry name" value="Homeodomain-like"/>
    <property type="match status" value="1"/>
</dbReference>
<reference evidence="7" key="1">
    <citation type="journal article" date="2011" name="Plant Physiol.">
        <title>Comprehensive sequence analysis of 24,783 barley full-length cDNAs derived from 12 clone libraries.</title>
        <authorList>
            <person name="Matsumoto T."/>
            <person name="Tanaka T."/>
            <person name="Sakai H."/>
            <person name="Amano N."/>
            <person name="Kanamori H."/>
            <person name="Kurita K."/>
            <person name="Kikuta A."/>
            <person name="Kamiya K."/>
            <person name="Yamamoto M."/>
            <person name="Ikawa H."/>
            <person name="Fujii N."/>
            <person name="Hori K."/>
            <person name="Itoh T."/>
            <person name="Sato K."/>
        </authorList>
    </citation>
    <scope>NUCLEOTIDE SEQUENCE</scope>
    <source>
        <tissue evidence="7">Flower</tissue>
    </source>
</reference>
<keyword evidence="4" id="KW-0539">Nucleus</keyword>
<name>F2EIP4_HORVV</name>
<evidence type="ECO:0000259" key="6">
    <source>
        <dbReference type="PROSITE" id="PS51293"/>
    </source>
</evidence>
<dbReference type="InterPro" id="IPR044636">
    <property type="entry name" value="RADIALIS-like"/>
</dbReference>
<feature type="compositionally biased region" description="Low complexity" evidence="5">
    <location>
        <begin position="66"/>
        <end position="85"/>
    </location>
</feature>
<dbReference type="SMART" id="SM00717">
    <property type="entry name" value="SANT"/>
    <property type="match status" value="1"/>
</dbReference>
<evidence type="ECO:0000256" key="2">
    <source>
        <dbReference type="ARBA" id="ARBA00023015"/>
    </source>
</evidence>
<accession>F2EIP4</accession>
<keyword evidence="3" id="KW-0804">Transcription</keyword>
<dbReference type="PROSITE" id="PS51293">
    <property type="entry name" value="SANT"/>
    <property type="match status" value="1"/>
</dbReference>
<protein>
    <submittedName>
        <fullName evidence="7">Predicted protein</fullName>
    </submittedName>
</protein>
<dbReference type="GO" id="GO:0005634">
    <property type="term" value="C:nucleus"/>
    <property type="evidence" value="ECO:0007669"/>
    <property type="project" value="UniProtKB-SubCell"/>
</dbReference>